<dbReference type="InterPro" id="IPR041367">
    <property type="entry name" value="Znf-CCCH_4"/>
</dbReference>
<feature type="region of interest" description="Disordered" evidence="5">
    <location>
        <begin position="26"/>
        <end position="70"/>
    </location>
</feature>
<dbReference type="OMA" id="PNRHDIC"/>
<dbReference type="GeneID" id="71992603"/>
<organism evidence="7 8">
    <name type="scientific">Passalora fulva</name>
    <name type="common">Tomato leaf mold</name>
    <name type="synonym">Cladosporium fulvum</name>
    <dbReference type="NCBI Taxonomy" id="5499"/>
    <lineage>
        <taxon>Eukaryota</taxon>
        <taxon>Fungi</taxon>
        <taxon>Dikarya</taxon>
        <taxon>Ascomycota</taxon>
        <taxon>Pezizomycotina</taxon>
        <taxon>Dothideomycetes</taxon>
        <taxon>Dothideomycetidae</taxon>
        <taxon>Mycosphaerellales</taxon>
        <taxon>Mycosphaerellaceae</taxon>
        <taxon>Fulvia</taxon>
    </lineage>
</organism>
<feature type="zinc finger region" description="C3H1-type" evidence="4">
    <location>
        <begin position="1"/>
        <end position="25"/>
    </location>
</feature>
<feature type="compositionally biased region" description="Low complexity" evidence="5">
    <location>
        <begin position="347"/>
        <end position="367"/>
    </location>
</feature>
<dbReference type="SMART" id="SM00356">
    <property type="entry name" value="ZnF_C3H1"/>
    <property type="match status" value="1"/>
</dbReference>
<keyword evidence="3 4" id="KW-0862">Zinc</keyword>
<evidence type="ECO:0000313" key="8">
    <source>
        <dbReference type="Proteomes" id="UP000756132"/>
    </source>
</evidence>
<protein>
    <submittedName>
        <fullName evidence="7">Nucleoporin AMO1</fullName>
    </submittedName>
</protein>
<dbReference type="Pfam" id="PF18044">
    <property type="entry name" value="zf-CCCH_4"/>
    <property type="match status" value="1"/>
</dbReference>
<dbReference type="InterPro" id="IPR036855">
    <property type="entry name" value="Znf_CCCH_sf"/>
</dbReference>
<feature type="domain" description="C3H1-type" evidence="6">
    <location>
        <begin position="1"/>
        <end position="25"/>
    </location>
</feature>
<evidence type="ECO:0000256" key="1">
    <source>
        <dbReference type="ARBA" id="ARBA00022723"/>
    </source>
</evidence>
<reference evidence="7" key="1">
    <citation type="submission" date="2021-12" db="EMBL/GenBank/DDBJ databases">
        <authorList>
            <person name="Zaccaron A."/>
            <person name="Stergiopoulos I."/>
        </authorList>
    </citation>
    <scope>NUCLEOTIDE SEQUENCE</scope>
    <source>
        <strain evidence="7">Race5_Kim</strain>
    </source>
</reference>
<feature type="compositionally biased region" description="Low complexity" evidence="5">
    <location>
        <begin position="386"/>
        <end position="397"/>
    </location>
</feature>
<evidence type="ECO:0000259" key="6">
    <source>
        <dbReference type="PROSITE" id="PS50103"/>
    </source>
</evidence>
<feature type="compositionally biased region" description="Gly residues" evidence="5">
    <location>
        <begin position="216"/>
        <end position="229"/>
    </location>
</feature>
<feature type="compositionally biased region" description="Low complexity" evidence="5">
    <location>
        <begin position="495"/>
        <end position="507"/>
    </location>
</feature>
<dbReference type="OrthoDB" id="20729at2759"/>
<keyword evidence="2 4" id="KW-0863">Zinc-finger</keyword>
<evidence type="ECO:0000256" key="3">
    <source>
        <dbReference type="ARBA" id="ARBA00022833"/>
    </source>
</evidence>
<dbReference type="CDD" id="cd23954">
    <property type="entry name" value="AMO1_CTD"/>
    <property type="match status" value="1"/>
</dbReference>
<accession>A0A9Q8PJT1</accession>
<feature type="region of interest" description="Disordered" evidence="5">
    <location>
        <begin position="320"/>
        <end position="509"/>
    </location>
</feature>
<evidence type="ECO:0000313" key="7">
    <source>
        <dbReference type="EMBL" id="UJO23954.1"/>
    </source>
</evidence>
<feature type="compositionally biased region" description="Low complexity" evidence="5">
    <location>
        <begin position="240"/>
        <end position="252"/>
    </location>
</feature>
<dbReference type="Gene3D" id="4.10.1000.10">
    <property type="entry name" value="Zinc finger, CCCH-type"/>
    <property type="match status" value="1"/>
</dbReference>
<dbReference type="KEGG" id="ffu:CLAFUR5_12725"/>
<dbReference type="EMBL" id="CP090173">
    <property type="protein sequence ID" value="UJO23954.1"/>
    <property type="molecule type" value="Genomic_DNA"/>
</dbReference>
<dbReference type="SUPFAM" id="SSF90229">
    <property type="entry name" value="CCCH zinc finger"/>
    <property type="match status" value="1"/>
</dbReference>
<dbReference type="AlphaFoldDB" id="A0A9Q8PJT1"/>
<dbReference type="Proteomes" id="UP000756132">
    <property type="component" value="Chromosome 11"/>
</dbReference>
<evidence type="ECO:0000256" key="2">
    <source>
        <dbReference type="ARBA" id="ARBA00022771"/>
    </source>
</evidence>
<proteinExistence type="predicted"/>
<dbReference type="InterPro" id="IPR000571">
    <property type="entry name" value="Znf_CCCH"/>
</dbReference>
<sequence>MVVCKFFQQGNCRFGDGCKFEHPGSSRGFNSNSNSNTNRFAPLSVQGQGQNQQRGRSGAVGGGATQSEPFNVTNANIKQDLSSISGGDPPGDRPIWPLSCYAPGNKPPRQLIEGDLEQSPEEMRVKYYIAKAAGREQEYANHERDLLNQVEQKVQAILNDVEGAKKYVVDGQYEHPNRLDLETKPTQPWNKPTGGFGQPAAQTSAFGAPSAPATSGGFGQTSSLGGGNAFGQPSRSGFGQTSQLGASSTASAGGFGQPSALGGGGGFGQTSNMGQRPSAFGAPAQPGFGQSGFGAAAKQSPFAAPAQTAQAAPAFGSSTAFGAATKKPSPFGSPQPAQSSSTAFGQPSAFGAASRPSPFAAASQQPSTGFIGAAANPSPFGQKPAFGQSGLGSSSGTFGTGFGQRSVPAGFGAPSQPTSGFGAASQPATTGGFGAPSQTAAPAFGAPTQPAASGFGAPSQPGAANTGFGAPAQPVTSGFGAPVQPAAPTGGFGSTTQPAAAPNTAQPELPLPSHWHGMQVIPDEQDPKIGYYMKHAPTQIDPNHHKKERIWFPHARYGKEVPDAEPPKEILDSDLGRQLKELYDFVTTNGAFKDGVVPEIPPKREWVGWDF</sequence>
<reference evidence="7" key="2">
    <citation type="journal article" date="2022" name="Microb. Genom.">
        <title>A chromosome-scale genome assembly of the tomato pathogen Cladosporium fulvum reveals a compartmentalized genome architecture and the presence of a dispensable chromosome.</title>
        <authorList>
            <person name="Zaccaron A.Z."/>
            <person name="Chen L.H."/>
            <person name="Samaras A."/>
            <person name="Stergiopoulos I."/>
        </authorList>
    </citation>
    <scope>NUCLEOTIDE SEQUENCE</scope>
    <source>
        <strain evidence="7">Race5_Kim</strain>
    </source>
</reference>
<name>A0A9Q8PJT1_PASFU</name>
<dbReference type="GO" id="GO:0008270">
    <property type="term" value="F:zinc ion binding"/>
    <property type="evidence" value="ECO:0007669"/>
    <property type="project" value="UniProtKB-KW"/>
</dbReference>
<evidence type="ECO:0000256" key="5">
    <source>
        <dbReference type="SAM" id="MobiDB-lite"/>
    </source>
</evidence>
<feature type="compositionally biased region" description="Polar residues" evidence="5">
    <location>
        <begin position="335"/>
        <end position="345"/>
    </location>
</feature>
<dbReference type="PANTHER" id="PTHR21099:SF2">
    <property type="entry name" value="SI:CH211-113E8.11"/>
    <property type="match status" value="1"/>
</dbReference>
<evidence type="ECO:0000256" key="4">
    <source>
        <dbReference type="PROSITE-ProRule" id="PRU00723"/>
    </source>
</evidence>
<dbReference type="RefSeq" id="XP_047768320.1">
    <property type="nucleotide sequence ID" value="XM_047911873.1"/>
</dbReference>
<feature type="compositionally biased region" description="Low complexity" evidence="5">
    <location>
        <begin position="26"/>
        <end position="57"/>
    </location>
</feature>
<dbReference type="PANTHER" id="PTHR21099">
    <property type="entry name" value="RAD201"/>
    <property type="match status" value="1"/>
</dbReference>
<feature type="compositionally biased region" description="Gly residues" evidence="5">
    <location>
        <begin position="253"/>
        <end position="268"/>
    </location>
</feature>
<feature type="region of interest" description="Disordered" evidence="5">
    <location>
        <begin position="178"/>
        <end position="296"/>
    </location>
</feature>
<gene>
    <name evidence="7" type="ORF">CLAFUR5_12725</name>
</gene>
<dbReference type="PROSITE" id="PS50103">
    <property type="entry name" value="ZF_C3H1"/>
    <property type="match status" value="1"/>
</dbReference>
<keyword evidence="1 4" id="KW-0479">Metal-binding</keyword>
<keyword evidence="8" id="KW-1185">Reference proteome</keyword>
<dbReference type="GO" id="GO:0005634">
    <property type="term" value="C:nucleus"/>
    <property type="evidence" value="ECO:0007669"/>
    <property type="project" value="TreeGrafter"/>
</dbReference>